<evidence type="ECO:0000313" key="8">
    <source>
        <dbReference type="EMBL" id="KAK6642619.1"/>
    </source>
</evidence>
<evidence type="ECO:0000256" key="4">
    <source>
        <dbReference type="ARBA" id="ARBA00022989"/>
    </source>
</evidence>
<feature type="transmembrane region" description="Helical" evidence="6">
    <location>
        <begin position="200"/>
        <end position="223"/>
    </location>
</feature>
<dbReference type="AlphaFoldDB" id="A0AAN8SB68"/>
<reference evidence="8 9" key="1">
    <citation type="submission" date="2023-10" db="EMBL/GenBank/DDBJ databases">
        <title>Genomes of two closely related lineages of the louse Polyplax serrata with different host specificities.</title>
        <authorList>
            <person name="Martinu J."/>
            <person name="Tarabai H."/>
            <person name="Stefka J."/>
            <person name="Hypsa V."/>
        </authorList>
    </citation>
    <scope>NUCLEOTIDE SEQUENCE [LARGE SCALE GENOMIC DNA]</scope>
    <source>
        <strain evidence="8">HR10_N</strain>
    </source>
</reference>
<keyword evidence="4 6" id="KW-1133">Transmembrane helix</keyword>
<dbReference type="PANTHER" id="PTHR46273">
    <property type="entry name" value="MYOSUPPRESSIN RECEPTOR 1, ISOFORM B-RELATED"/>
    <property type="match status" value="1"/>
</dbReference>
<name>A0AAN8SB68_POLSC</name>
<organism evidence="8 9">
    <name type="scientific">Polyplax serrata</name>
    <name type="common">Common mouse louse</name>
    <dbReference type="NCBI Taxonomy" id="468196"/>
    <lineage>
        <taxon>Eukaryota</taxon>
        <taxon>Metazoa</taxon>
        <taxon>Ecdysozoa</taxon>
        <taxon>Arthropoda</taxon>
        <taxon>Hexapoda</taxon>
        <taxon>Insecta</taxon>
        <taxon>Pterygota</taxon>
        <taxon>Neoptera</taxon>
        <taxon>Paraneoptera</taxon>
        <taxon>Psocodea</taxon>
        <taxon>Troctomorpha</taxon>
        <taxon>Phthiraptera</taxon>
        <taxon>Anoplura</taxon>
        <taxon>Polyplacidae</taxon>
        <taxon>Polyplax</taxon>
    </lineage>
</organism>
<dbReference type="InterPro" id="IPR019427">
    <property type="entry name" value="7TM_GPCR_serpentine_rcpt_Srw"/>
</dbReference>
<proteinExistence type="inferred from homology"/>
<feature type="transmembrane region" description="Helical" evidence="6">
    <location>
        <begin position="302"/>
        <end position="325"/>
    </location>
</feature>
<dbReference type="InterPro" id="IPR053219">
    <property type="entry name" value="GPCR_Dmsr-1"/>
</dbReference>
<feature type="transmembrane region" description="Helical" evidence="6">
    <location>
        <begin position="267"/>
        <end position="290"/>
    </location>
</feature>
<accession>A0AAN8SB68</accession>
<dbReference type="InterPro" id="IPR017452">
    <property type="entry name" value="GPCR_Rhodpsn_7TM"/>
</dbReference>
<dbReference type="PANTHER" id="PTHR46273:SF4">
    <property type="entry name" value="AT19640P"/>
    <property type="match status" value="1"/>
</dbReference>
<evidence type="ECO:0000256" key="5">
    <source>
        <dbReference type="ARBA" id="ARBA00023136"/>
    </source>
</evidence>
<gene>
    <name evidence="8" type="ORF">RUM43_004121</name>
</gene>
<dbReference type="GO" id="GO:0008528">
    <property type="term" value="F:G protein-coupled peptide receptor activity"/>
    <property type="evidence" value="ECO:0007669"/>
    <property type="project" value="InterPro"/>
</dbReference>
<dbReference type="InterPro" id="IPR000276">
    <property type="entry name" value="GPCR_Rhodpsn"/>
</dbReference>
<feature type="domain" description="G-protein coupled receptors family 1 profile" evidence="7">
    <location>
        <begin position="113"/>
        <end position="322"/>
    </location>
</feature>
<comment type="caution">
    <text evidence="8">The sequence shown here is derived from an EMBL/GenBank/DDBJ whole genome shotgun (WGS) entry which is preliminary data.</text>
</comment>
<evidence type="ECO:0000256" key="3">
    <source>
        <dbReference type="ARBA" id="ARBA00022692"/>
    </source>
</evidence>
<dbReference type="PROSITE" id="PS50262">
    <property type="entry name" value="G_PROTEIN_RECEP_F1_2"/>
    <property type="match status" value="1"/>
</dbReference>
<comment type="subcellular location">
    <subcellularLocation>
        <location evidence="1">Membrane</location>
    </subcellularLocation>
</comment>
<dbReference type="Gene3D" id="1.20.1070.10">
    <property type="entry name" value="Rhodopsin 7-helix transmembrane proteins"/>
    <property type="match status" value="2"/>
</dbReference>
<evidence type="ECO:0000256" key="6">
    <source>
        <dbReference type="SAM" id="Phobius"/>
    </source>
</evidence>
<dbReference type="PRINTS" id="PR00237">
    <property type="entry name" value="GPCRRHODOPSN"/>
</dbReference>
<dbReference type="Pfam" id="PF10324">
    <property type="entry name" value="7TM_GPCR_Srw"/>
    <property type="match status" value="2"/>
</dbReference>
<feature type="transmembrane region" description="Helical" evidence="6">
    <location>
        <begin position="77"/>
        <end position="100"/>
    </location>
</feature>
<comment type="similarity">
    <text evidence="2">Belongs to the G-protein coupled receptor 1 family.</text>
</comment>
<keyword evidence="5 6" id="KW-0472">Membrane</keyword>
<feature type="transmembrane region" description="Helical" evidence="6">
    <location>
        <begin position="141"/>
        <end position="163"/>
    </location>
</feature>
<protein>
    <recommendedName>
        <fullName evidence="7">G-protein coupled receptors family 1 profile domain-containing protein</fullName>
    </recommendedName>
</protein>
<evidence type="ECO:0000259" key="7">
    <source>
        <dbReference type="PROSITE" id="PS50262"/>
    </source>
</evidence>
<evidence type="ECO:0000256" key="2">
    <source>
        <dbReference type="ARBA" id="ARBA00010663"/>
    </source>
</evidence>
<dbReference type="GO" id="GO:0005886">
    <property type="term" value="C:plasma membrane"/>
    <property type="evidence" value="ECO:0007669"/>
    <property type="project" value="TreeGrafter"/>
</dbReference>
<sequence>MSFDGLGNITHGYENLRKFINFMNMSEEELYVLIKHHFPNNSIRNLFHTERSVVCMDDPDKYCDGTLKSLAVAYKNIHGYVSLAVCLFGTIANLLNAAVLTRKEMSSAPINRILTGLAVADMLVMLEHPQRSVLWCTEHRCHIAIATSYILPLFLCIPSYLVFHIRTTTIKENATDIVLYHLDLSDIAKENDRFLCNITFWTYGVLIKLLPCAILTVISCRLIQALYKVKKRKQALKGYSSCNANEQSTEKRVSKAEKKTDRTTKMLVAILLLFLITEFPQGILGLLSGILGTCFFRNCYNFFGEVMDILALINGAINFILYCFMSRQFRLTFEKLFKPKALVKWVPRMSQTDLQSTYV</sequence>
<dbReference type="SUPFAM" id="SSF81321">
    <property type="entry name" value="Family A G protein-coupled receptor-like"/>
    <property type="match status" value="1"/>
</dbReference>
<dbReference type="CDD" id="cd14978">
    <property type="entry name" value="7tmA_FMRFamide_R-like"/>
    <property type="match status" value="1"/>
</dbReference>
<dbReference type="EMBL" id="JAWJWE010000002">
    <property type="protein sequence ID" value="KAK6642619.1"/>
    <property type="molecule type" value="Genomic_DNA"/>
</dbReference>
<evidence type="ECO:0000256" key="1">
    <source>
        <dbReference type="ARBA" id="ARBA00004370"/>
    </source>
</evidence>
<evidence type="ECO:0000313" key="9">
    <source>
        <dbReference type="Proteomes" id="UP001372834"/>
    </source>
</evidence>
<dbReference type="Proteomes" id="UP001372834">
    <property type="component" value="Unassembled WGS sequence"/>
</dbReference>
<keyword evidence="3 6" id="KW-0812">Transmembrane</keyword>